<accession>A0A238D9F1</accession>
<reference evidence="2 4" key="1">
    <citation type="submission" date="2016-06" db="EMBL/GenBank/DDBJ databases">
        <authorList>
            <person name="Kjaerup R.B."/>
            <person name="Dalgaard T.S."/>
            <person name="Juul-Madsen H.R."/>
        </authorList>
    </citation>
    <scope>NUCLEOTIDE SEQUENCE [LARGE SCALE GENOMIC DNA]</scope>
    <source>
        <strain evidence="2 4">DSM 16361</strain>
    </source>
</reference>
<feature type="region of interest" description="Disordered" evidence="1">
    <location>
        <begin position="1"/>
        <end position="22"/>
    </location>
</feature>
<name>A0A238D9F1_THIDL</name>
<feature type="compositionally biased region" description="Polar residues" evidence="1">
    <location>
        <begin position="12"/>
        <end position="21"/>
    </location>
</feature>
<dbReference type="EMBL" id="FLMQ01000057">
    <property type="protein sequence ID" value="SBP89800.1"/>
    <property type="molecule type" value="Genomic_DNA"/>
</dbReference>
<dbReference type="Proteomes" id="UP000214566">
    <property type="component" value="Unassembled WGS sequence"/>
</dbReference>
<sequence>MQPAHHRAPFSNPAQAESVSSRHARFLAPCTRRKVSQETIAPCRRQAVFLTSLTKKNSRTLSEARTESTRAFPGIKDTLHHPVAEKIVAAEAGQGSPIVVSHAS</sequence>
<gene>
    <name evidence="2" type="ORF">THIARS_80324</name>
    <name evidence="3" type="ORF">THIARS_90215</name>
</gene>
<evidence type="ECO:0000256" key="1">
    <source>
        <dbReference type="SAM" id="MobiDB-lite"/>
    </source>
</evidence>
<evidence type="ECO:0000313" key="4">
    <source>
        <dbReference type="Proteomes" id="UP000214566"/>
    </source>
</evidence>
<dbReference type="AlphaFoldDB" id="A0A238D9F1"/>
<keyword evidence="4" id="KW-1185">Reference proteome</keyword>
<evidence type="ECO:0000313" key="2">
    <source>
        <dbReference type="EMBL" id="SBP89800.1"/>
    </source>
</evidence>
<protein>
    <submittedName>
        <fullName evidence="2">Uncharacterized protein</fullName>
    </submittedName>
</protein>
<dbReference type="EMBL" id="FLMQ01000058">
    <property type="protein sequence ID" value="SBP90065.1"/>
    <property type="molecule type" value="Genomic_DNA"/>
</dbReference>
<organism evidence="2 4">
    <name type="scientific">Thiomonas delicata</name>
    <name type="common">Thiomonas cuprina</name>
    <dbReference type="NCBI Taxonomy" id="364030"/>
    <lineage>
        <taxon>Bacteria</taxon>
        <taxon>Pseudomonadati</taxon>
        <taxon>Pseudomonadota</taxon>
        <taxon>Betaproteobacteria</taxon>
        <taxon>Burkholderiales</taxon>
        <taxon>Thiomonas</taxon>
    </lineage>
</organism>
<evidence type="ECO:0000313" key="3">
    <source>
        <dbReference type="EMBL" id="SBP90065.1"/>
    </source>
</evidence>
<proteinExistence type="predicted"/>